<comment type="caution">
    <text evidence="3">The sequence shown here is derived from an EMBL/GenBank/DDBJ whole genome shotgun (WGS) entry which is preliminary data.</text>
</comment>
<dbReference type="Pfam" id="PF24883">
    <property type="entry name" value="NPHP3_N"/>
    <property type="match status" value="1"/>
</dbReference>
<keyword evidence="4" id="KW-1185">Reference proteome</keyword>
<dbReference type="Proteomes" id="UP001201262">
    <property type="component" value="Unassembled WGS sequence"/>
</dbReference>
<sequence>MAPGLQAETPSHPLSPIPGTLGLGHWRRVSGGILDIDSISNGPPRSVTSRRVSRKTVAANESSTISNVVYTLKRRSVDELGALTSSKLLNATHSTILEWIRHQRMSKLPPEGSSYDKVLAWAQLFVERLHSFDLAIEHFAGDSYLAAQLSYGYCAILLELGEANASALKISFGFFHSTSMVLVNLLERAELFNESQEIKEQLVFALGDIVTLVASVATHFHKALRGTSKASVSVNIFSTFSGQIEAFHARCEKIAEAMWRHQLLRDELDGDQVSEVKTIKRWLAQEDRVLSSIAERASQLAQDREELTCLWIGPYLTRFLKSQELKSLSISGKPGSGKTVLASVIVDHLQHPIGGISYQTLFVPIDGRTPTETTPRAVVKGILRQLFDKSIGNTHLFQTLFGAYEKTLHITSDDEYDEVMWGALEAALDSPLRGAKPLVIVIDGIDEVTDGEAHLLQKLQAATSKASHLKLVLLGSKGSQTRSNGVNIEVTPELVFDDIAAVVRNGFESHKPFTSMPEAAQEILIDSITQAANGSFLWAKLAARQARHEETVEALQKSANTLVTSKLTITDFVIHSLQTEDITEYAKQTLVLLSTADRPLSQRELSALLAIHVEKGTIIERNVDILRLLKPINSLVYLENGFVYLRHTQIRSAVVEVFSMGKLLPNVKDRHADLLRRLLIYVQANVNEDREPSLTSLDLFQTDEILRKHILLDFAVRYWIVHLRRTNAFTKAGETGAAKEFGKILPTTTTFYLLNQTILENKAAPFLLSRFTIITRLCRAALTAKHIATLQTIINLAVLYRHHHLLIEAGQVLYEAIDISRSLLNAHHNLTISIVTTFLEVTASQITDSKTEIMTRREESLLLLVEFYKSQYGATSEIVISTLTQLAEHYQLIKEEKKAREIYISLRSSTIQQYGADSQEFHGINSSLHVHLKGHVTNEEEETQTSAGLLLDTKEEDMLIETTKFDFAAILQLAEKYVSEGKIQLAESTFIEIWERASKQCRLNYSAEWEERKIKAVLEYSKFLKSQKREYEASSLLATTWQDYEQQSSRSTISESSISYFVEIAKVMKTVGLSALAISVFKRCEQHYRNTSRVDTSTYKEIQEIIHSTSKEVMHTVSHSSSMTSITSETSFEEMIYEASKSISTIDETSITAISTLYSQYVSQHRWQDATRLIKRVLHGVWPTLFASSLQDVTLPAKHLDSCIQLSERLIQCYHARRRFAKEEDICTRVYRAVRLNRKVGDKLLDHITTELIQLFERTSQTEKVISLRQELLDDYIKHYTLTHPLVIKNLWVLAELTRPRPIFVDYYRQIINAVNKDSDISKPEAFEPFNIVATELWSQGRYSDAVQYYKVIFNTFLHQPKVSTRFEDQEFLKTFFTRYVQCLRSLQSDFTIIHKVNVDYQAKIKALFSETASITIQATLSLAKLCQESKKFEIEAIQLYEELLKLKSEQIDYQEITATLDAIYEEQAATVTSTRSEIVSSTQVDRAVTVLKRRIESVRQTNGWAHEESLSKMEELVSFYSKRSQTETILHELQETTVQTLSTETSSTRLIAAAKTIGSCYVASNQTTKAKELSQEIYRQIIMKDTSKAKSFKFDLSSKERQSLVFLAQLEHSTQNSSVTLNEIFASLTTEYVYFEEFRSLTKQSTSSLQQVSISAARLYEFLLSNHRQSTADRVFEDFVRYFLETDAKRVKLAEVAQVKILALTLLRYFSNHVSHNFLRSVGIASEKHLGELLRTEKYVEACDLALAAFKYISAHQEAYRTAAIVKFVFQIGLSISARHISAKPDDALRQRLLKTSGIIIQDALRVSKEIHINVTQLRLGSLNDISAVLGENRDYQSLAWLLTVLWNSREAQRSWKPSVTFTLGRRFILVRYLVGETSAAIRLAEDIVYNYRRVHGARNQSTLEMSTLLSQLYTTIGQRYQGQKNGQEIAHRYYKKAAAIHENILRIFTDPSYAELEGGDLSLCLDESTSSVDLAVGATSQSDVSDGERVRQHFHLLKHAIERYGDWPKDYSEYERINADVFREFKEDLVGVEGVEKWNPKGFGSGKAESGVDLLDLNSNRWEIVEATAHASNGVEKE</sequence>
<dbReference type="GeneID" id="70250001"/>
<name>A0AAD4L511_9EURO</name>
<dbReference type="SUPFAM" id="SSF52540">
    <property type="entry name" value="P-loop containing nucleoside triphosphate hydrolases"/>
    <property type="match status" value="1"/>
</dbReference>
<accession>A0AAD4L511</accession>
<evidence type="ECO:0000256" key="1">
    <source>
        <dbReference type="ARBA" id="ARBA00022737"/>
    </source>
</evidence>
<evidence type="ECO:0000259" key="2">
    <source>
        <dbReference type="Pfam" id="PF24883"/>
    </source>
</evidence>
<gene>
    <name evidence="3" type="ORF">BGW36DRAFT_422536</name>
</gene>
<dbReference type="PANTHER" id="PTHR10039">
    <property type="entry name" value="AMELOGENIN"/>
    <property type="match status" value="1"/>
</dbReference>
<protein>
    <submittedName>
        <fullName evidence="3">NACHT domain protein</fullName>
    </submittedName>
</protein>
<dbReference type="RefSeq" id="XP_046078634.1">
    <property type="nucleotide sequence ID" value="XM_046219714.1"/>
</dbReference>
<keyword evidence="1" id="KW-0677">Repeat</keyword>
<evidence type="ECO:0000313" key="3">
    <source>
        <dbReference type="EMBL" id="KAH8706013.1"/>
    </source>
</evidence>
<dbReference type="Gene3D" id="1.25.40.10">
    <property type="entry name" value="Tetratricopeptide repeat domain"/>
    <property type="match status" value="2"/>
</dbReference>
<dbReference type="InterPro" id="IPR056884">
    <property type="entry name" value="NPHP3-like_N"/>
</dbReference>
<organism evidence="3 4">
    <name type="scientific">Talaromyces proteolyticus</name>
    <dbReference type="NCBI Taxonomy" id="1131652"/>
    <lineage>
        <taxon>Eukaryota</taxon>
        <taxon>Fungi</taxon>
        <taxon>Dikarya</taxon>
        <taxon>Ascomycota</taxon>
        <taxon>Pezizomycotina</taxon>
        <taxon>Eurotiomycetes</taxon>
        <taxon>Eurotiomycetidae</taxon>
        <taxon>Eurotiales</taxon>
        <taxon>Trichocomaceae</taxon>
        <taxon>Talaromyces</taxon>
        <taxon>Talaromyces sect. Bacilispori</taxon>
    </lineage>
</organism>
<reference evidence="3" key="1">
    <citation type="submission" date="2021-12" db="EMBL/GenBank/DDBJ databases">
        <title>Convergent genome expansion in fungi linked to evolution of root-endophyte symbiosis.</title>
        <authorList>
            <consortium name="DOE Joint Genome Institute"/>
            <person name="Ke Y.-H."/>
            <person name="Bonito G."/>
            <person name="Liao H.-L."/>
            <person name="Looney B."/>
            <person name="Rojas-Flechas A."/>
            <person name="Nash J."/>
            <person name="Hameed K."/>
            <person name="Schadt C."/>
            <person name="Martin F."/>
            <person name="Crous P.W."/>
            <person name="Miettinen O."/>
            <person name="Magnuson J.K."/>
            <person name="Labbe J."/>
            <person name="Jacobson D."/>
            <person name="Doktycz M.J."/>
            <person name="Veneault-Fourrey C."/>
            <person name="Kuo A."/>
            <person name="Mondo S."/>
            <person name="Calhoun S."/>
            <person name="Riley R."/>
            <person name="Ohm R."/>
            <person name="LaButti K."/>
            <person name="Andreopoulos B."/>
            <person name="Pangilinan J."/>
            <person name="Nolan M."/>
            <person name="Tritt A."/>
            <person name="Clum A."/>
            <person name="Lipzen A."/>
            <person name="Daum C."/>
            <person name="Barry K."/>
            <person name="Grigoriev I.V."/>
            <person name="Vilgalys R."/>
        </authorList>
    </citation>
    <scope>NUCLEOTIDE SEQUENCE</scope>
    <source>
        <strain evidence="3">PMI_201</strain>
    </source>
</reference>
<dbReference type="InterPro" id="IPR027417">
    <property type="entry name" value="P-loop_NTPase"/>
</dbReference>
<evidence type="ECO:0000313" key="4">
    <source>
        <dbReference type="Proteomes" id="UP001201262"/>
    </source>
</evidence>
<proteinExistence type="predicted"/>
<dbReference type="PANTHER" id="PTHR10039:SF9">
    <property type="entry name" value="NACHT DOMAIN PROTEIN (AFU_ORTHOLOGUE AFUA_2G01760)"/>
    <property type="match status" value="1"/>
</dbReference>
<feature type="domain" description="Nephrocystin 3-like N-terminal" evidence="2">
    <location>
        <begin position="318"/>
        <end position="472"/>
    </location>
</feature>
<dbReference type="Gene3D" id="3.40.50.300">
    <property type="entry name" value="P-loop containing nucleotide triphosphate hydrolases"/>
    <property type="match status" value="1"/>
</dbReference>
<dbReference type="InterPro" id="IPR011990">
    <property type="entry name" value="TPR-like_helical_dom_sf"/>
</dbReference>
<dbReference type="EMBL" id="JAJTJA010000001">
    <property type="protein sequence ID" value="KAH8706013.1"/>
    <property type="molecule type" value="Genomic_DNA"/>
</dbReference>